<dbReference type="InterPro" id="IPR002477">
    <property type="entry name" value="Peptidoglycan-bd-like"/>
</dbReference>
<evidence type="ECO:0000259" key="11">
    <source>
        <dbReference type="Pfam" id="PF07486"/>
    </source>
</evidence>
<dbReference type="InterPro" id="IPR014224">
    <property type="entry name" value="Spore_cortex_SleB"/>
</dbReference>
<evidence type="ECO:0000259" key="10">
    <source>
        <dbReference type="Pfam" id="PF01471"/>
    </source>
</evidence>
<evidence type="ECO:0000313" key="12">
    <source>
        <dbReference type="EMBL" id="OPH59282.1"/>
    </source>
</evidence>
<dbReference type="GO" id="GO:0030435">
    <property type="term" value="P:sporulation resulting in formation of a cellular spore"/>
    <property type="evidence" value="ECO:0007669"/>
    <property type="project" value="UniProtKB-KW"/>
</dbReference>
<evidence type="ECO:0000313" key="13">
    <source>
        <dbReference type="Proteomes" id="UP000190626"/>
    </source>
</evidence>
<keyword evidence="6" id="KW-0749">Sporulation</keyword>
<feature type="domain" description="Cell wall hydrolase SleB" evidence="11">
    <location>
        <begin position="120"/>
        <end position="218"/>
    </location>
</feature>
<dbReference type="InterPro" id="IPR036366">
    <property type="entry name" value="PGBDSf"/>
</dbReference>
<evidence type="ECO:0000256" key="1">
    <source>
        <dbReference type="ARBA" id="ARBA00007010"/>
    </source>
</evidence>
<dbReference type="EMBL" id="MBTG01000007">
    <property type="protein sequence ID" value="OPH59282.1"/>
    <property type="molecule type" value="Genomic_DNA"/>
</dbReference>
<sequence length="219" mass="24143">MNTLKKLVLVMLFASIGLGYTASQFSQPTYAAEATLQLGTQNGDVWDAQFRLKMLGYYTQPMDGKYGPVTAAAVRNFQYNYGLTVDGLVGANTWQSLRKYSVNQEDLDILARVVYSEARGESYEGQVAVAAVVMNRLKSSQYANTIEGIVFAPGAFTAVSDGQYWLTPDSTAYKAAQDAVKGWDPTKGATFYFNPETATSAWIWSRPQTVRIGHHIFAK</sequence>
<accession>A0A1V4HNH9</accession>
<dbReference type="AlphaFoldDB" id="A0A1V4HNH9"/>
<feature type="domain" description="Peptidoglycan binding-like" evidence="10">
    <location>
        <begin position="43"/>
        <end position="97"/>
    </location>
</feature>
<evidence type="ECO:0000256" key="3">
    <source>
        <dbReference type="ARBA" id="ARBA00022544"/>
    </source>
</evidence>
<gene>
    <name evidence="12" type="ORF">BC351_20410</name>
</gene>
<keyword evidence="4 9" id="KW-0732">Signal</keyword>
<organism evidence="12 13">
    <name type="scientific">Paenibacillus ferrarius</name>
    <dbReference type="NCBI Taxonomy" id="1469647"/>
    <lineage>
        <taxon>Bacteria</taxon>
        <taxon>Bacillati</taxon>
        <taxon>Bacillota</taxon>
        <taxon>Bacilli</taxon>
        <taxon>Bacillales</taxon>
        <taxon>Paenibacillaceae</taxon>
        <taxon>Paenibacillus</taxon>
    </lineage>
</organism>
<name>A0A1V4HNH9_9BACL</name>
<dbReference type="NCBIfam" id="TIGR02869">
    <property type="entry name" value="spore_SleB"/>
    <property type="match status" value="1"/>
</dbReference>
<dbReference type="Pfam" id="PF01471">
    <property type="entry name" value="PG_binding_1"/>
    <property type="match status" value="1"/>
</dbReference>
<comment type="caution">
    <text evidence="12">The sequence shown here is derived from an EMBL/GenBank/DDBJ whole genome shotgun (WGS) entry which is preliminary data.</text>
</comment>
<dbReference type="InterPro" id="IPR011105">
    <property type="entry name" value="Cell_wall_hydrolase_SleB"/>
</dbReference>
<evidence type="ECO:0000256" key="6">
    <source>
        <dbReference type="ARBA" id="ARBA00022969"/>
    </source>
</evidence>
<feature type="signal peptide" evidence="9">
    <location>
        <begin position="1"/>
        <end position="21"/>
    </location>
</feature>
<keyword evidence="3" id="KW-0309">Germination</keyword>
<proteinExistence type="inferred from homology"/>
<dbReference type="InterPro" id="IPR036365">
    <property type="entry name" value="PGBD-like_sf"/>
</dbReference>
<dbReference type="Gene3D" id="1.10.101.10">
    <property type="entry name" value="PGBD-like superfamily/PGBD"/>
    <property type="match status" value="1"/>
</dbReference>
<comment type="similarity">
    <text evidence="1">Belongs to the SleB family.</text>
</comment>
<dbReference type="Pfam" id="PF07486">
    <property type="entry name" value="Hydrolase_2"/>
    <property type="match status" value="1"/>
</dbReference>
<dbReference type="GO" id="GO:0016787">
    <property type="term" value="F:hydrolase activity"/>
    <property type="evidence" value="ECO:0007669"/>
    <property type="project" value="UniProtKB-KW"/>
</dbReference>
<protein>
    <recommendedName>
        <fullName evidence="2 8">Spore cortex-lytic enzyme</fullName>
    </recommendedName>
</protein>
<dbReference type="SUPFAM" id="SSF47090">
    <property type="entry name" value="PGBD-like"/>
    <property type="match status" value="1"/>
</dbReference>
<keyword evidence="13" id="KW-1185">Reference proteome</keyword>
<keyword evidence="7" id="KW-0961">Cell wall biogenesis/degradation</keyword>
<evidence type="ECO:0000256" key="2">
    <source>
        <dbReference type="ARBA" id="ARBA00018364"/>
    </source>
</evidence>
<evidence type="ECO:0000256" key="5">
    <source>
        <dbReference type="ARBA" id="ARBA00022801"/>
    </source>
</evidence>
<evidence type="ECO:0000256" key="4">
    <source>
        <dbReference type="ARBA" id="ARBA00022729"/>
    </source>
</evidence>
<reference evidence="13" key="1">
    <citation type="submission" date="2016-07" db="EMBL/GenBank/DDBJ databases">
        <authorList>
            <person name="Florea S."/>
            <person name="Webb J.S."/>
            <person name="Jaromczyk J."/>
            <person name="Schardl C.L."/>
        </authorList>
    </citation>
    <scope>NUCLEOTIDE SEQUENCE [LARGE SCALE GENOMIC DNA]</scope>
    <source>
        <strain evidence="13">CY1</strain>
    </source>
</reference>
<feature type="chain" id="PRO_5038960226" description="Spore cortex-lytic enzyme" evidence="9">
    <location>
        <begin position="22"/>
        <end position="219"/>
    </location>
</feature>
<dbReference type="GO" id="GO:0009847">
    <property type="term" value="P:spore germination"/>
    <property type="evidence" value="ECO:0007669"/>
    <property type="project" value="UniProtKB-UniRule"/>
</dbReference>
<dbReference type="OrthoDB" id="9785345at2"/>
<evidence type="ECO:0000256" key="7">
    <source>
        <dbReference type="ARBA" id="ARBA00023316"/>
    </source>
</evidence>
<dbReference type="STRING" id="1469647.BC351_20410"/>
<dbReference type="Proteomes" id="UP000190626">
    <property type="component" value="Unassembled WGS sequence"/>
</dbReference>
<dbReference type="Gene3D" id="6.20.240.60">
    <property type="match status" value="1"/>
</dbReference>
<dbReference type="Gene3D" id="1.10.10.2520">
    <property type="entry name" value="Cell wall hydrolase SleB, domain 1"/>
    <property type="match status" value="1"/>
</dbReference>
<dbReference type="InterPro" id="IPR042047">
    <property type="entry name" value="SleB_dom1"/>
</dbReference>
<dbReference type="RefSeq" id="WP_144028319.1">
    <property type="nucleotide sequence ID" value="NZ_MBTG01000007.1"/>
</dbReference>
<evidence type="ECO:0000256" key="9">
    <source>
        <dbReference type="SAM" id="SignalP"/>
    </source>
</evidence>
<evidence type="ECO:0000256" key="8">
    <source>
        <dbReference type="NCBIfam" id="TIGR02869"/>
    </source>
</evidence>
<dbReference type="GO" id="GO:0071555">
    <property type="term" value="P:cell wall organization"/>
    <property type="evidence" value="ECO:0007669"/>
    <property type="project" value="UniProtKB-KW"/>
</dbReference>
<keyword evidence="5" id="KW-0378">Hydrolase</keyword>